<evidence type="ECO:0000256" key="2">
    <source>
        <dbReference type="ARBA" id="ARBA00022475"/>
    </source>
</evidence>
<organism evidence="19 20">
    <name type="scientific">Comamonas aquatica DA1877</name>
    <dbReference type="NCBI Taxonomy" id="1457173"/>
    <lineage>
        <taxon>Bacteria</taxon>
        <taxon>Pseudomonadati</taxon>
        <taxon>Pseudomonadota</taxon>
        <taxon>Betaproteobacteria</taxon>
        <taxon>Burkholderiales</taxon>
        <taxon>Comamonadaceae</taxon>
        <taxon>Comamonas</taxon>
    </lineage>
</organism>
<comment type="catalytic activity">
    <reaction evidence="16">
        <text>Preferential cleavage: (Ac)2-L-Lys-D-Ala-|-D-Ala. Also transpeptidation of peptidyl-alanyl moieties that are N-acyl substituents of D-alanine.</text>
        <dbReference type="EC" id="3.4.16.4"/>
    </reaction>
</comment>
<dbReference type="Gene3D" id="3.30.450.330">
    <property type="match status" value="1"/>
</dbReference>
<keyword evidence="14 16" id="KW-0131">Cell cycle</keyword>
<dbReference type="GO" id="GO:0006508">
    <property type="term" value="P:proteolysis"/>
    <property type="evidence" value="ECO:0007669"/>
    <property type="project" value="UniProtKB-KW"/>
</dbReference>
<evidence type="ECO:0000256" key="8">
    <source>
        <dbReference type="ARBA" id="ARBA00022801"/>
    </source>
</evidence>
<dbReference type="SUPFAM" id="SSF56601">
    <property type="entry name" value="beta-lactamase/transpeptidase-like"/>
    <property type="match status" value="1"/>
</dbReference>
<dbReference type="InterPro" id="IPR012338">
    <property type="entry name" value="Beta-lactam/transpept-like"/>
</dbReference>
<comment type="subcellular location">
    <subcellularLocation>
        <location evidence="1">Membrane</location>
    </subcellularLocation>
</comment>
<dbReference type="PATRIC" id="fig|1457173.3.peg.580"/>
<dbReference type="EC" id="3.4.16.4" evidence="16"/>
<dbReference type="PANTHER" id="PTHR30627:SF1">
    <property type="entry name" value="PEPTIDOGLYCAN D,D-TRANSPEPTIDASE FTSI"/>
    <property type="match status" value="1"/>
</dbReference>
<dbReference type="AlphaFoldDB" id="A0A014P4W5"/>
<protein>
    <recommendedName>
        <fullName evidence="16">Peptidoglycan D,D-transpeptidase FtsI</fullName>
        <ecNumber evidence="16">3.4.16.4</ecNumber>
    </recommendedName>
    <alternativeName>
        <fullName evidence="16">Penicillin-binding protein 3</fullName>
        <shortName evidence="16">PBP-3</shortName>
    </alternativeName>
</protein>
<proteinExistence type="inferred from homology"/>
<dbReference type="GO" id="GO:0009252">
    <property type="term" value="P:peptidoglycan biosynthetic process"/>
    <property type="evidence" value="ECO:0007669"/>
    <property type="project" value="UniProtKB-UniRule"/>
</dbReference>
<dbReference type="SUPFAM" id="SSF56519">
    <property type="entry name" value="Penicillin binding protein dimerisation domain"/>
    <property type="match status" value="1"/>
</dbReference>
<dbReference type="STRING" id="225991.MA05_15375"/>
<evidence type="ECO:0000256" key="6">
    <source>
        <dbReference type="ARBA" id="ARBA00022670"/>
    </source>
</evidence>
<keyword evidence="10 16" id="KW-0573">Peptidoglycan synthesis</keyword>
<keyword evidence="5 16" id="KW-0121">Carboxypeptidase</keyword>
<evidence type="ECO:0000256" key="13">
    <source>
        <dbReference type="ARBA" id="ARBA00023210"/>
    </source>
</evidence>
<dbReference type="GO" id="GO:0005886">
    <property type="term" value="C:plasma membrane"/>
    <property type="evidence" value="ECO:0007669"/>
    <property type="project" value="UniProtKB-UniRule"/>
</dbReference>
<dbReference type="GO" id="GO:0000917">
    <property type="term" value="P:division septum assembly"/>
    <property type="evidence" value="ECO:0007669"/>
    <property type="project" value="UniProtKB-KW"/>
</dbReference>
<evidence type="ECO:0000313" key="19">
    <source>
        <dbReference type="EMBL" id="EXU81185.1"/>
    </source>
</evidence>
<name>A0A014P4W5_9BURK</name>
<dbReference type="InterPro" id="IPR001460">
    <property type="entry name" value="PCN-bd_Tpept"/>
</dbReference>
<evidence type="ECO:0000259" key="17">
    <source>
        <dbReference type="Pfam" id="PF00905"/>
    </source>
</evidence>
<dbReference type="GO" id="GO:0043093">
    <property type="term" value="P:FtsZ-dependent cytokinesis"/>
    <property type="evidence" value="ECO:0007669"/>
    <property type="project" value="UniProtKB-UniRule"/>
</dbReference>
<evidence type="ECO:0000256" key="12">
    <source>
        <dbReference type="ARBA" id="ARBA00023136"/>
    </source>
</evidence>
<comment type="pathway">
    <text evidence="16">Cell wall biogenesis; peptidoglycan biosynthesis.</text>
</comment>
<accession>A0A014P4W5</accession>
<evidence type="ECO:0000256" key="7">
    <source>
        <dbReference type="ARBA" id="ARBA00022692"/>
    </source>
</evidence>
<keyword evidence="9 16" id="KW-0133">Cell shape</keyword>
<dbReference type="Proteomes" id="UP000020766">
    <property type="component" value="Unassembled WGS sequence"/>
</dbReference>
<keyword evidence="6 16" id="KW-0645">Protease</keyword>
<dbReference type="Pfam" id="PF00905">
    <property type="entry name" value="Transpeptidase"/>
    <property type="match status" value="1"/>
</dbReference>
<keyword evidence="3 16" id="KW-0997">Cell inner membrane</keyword>
<dbReference type="GO" id="GO:0008360">
    <property type="term" value="P:regulation of cell shape"/>
    <property type="evidence" value="ECO:0007669"/>
    <property type="project" value="UniProtKB-KW"/>
</dbReference>
<dbReference type="InterPro" id="IPR050515">
    <property type="entry name" value="Beta-lactam/transpept"/>
</dbReference>
<evidence type="ECO:0000256" key="14">
    <source>
        <dbReference type="ARBA" id="ARBA00023306"/>
    </source>
</evidence>
<keyword evidence="11 16" id="KW-1133">Transmembrane helix</keyword>
<dbReference type="UniPathway" id="UPA00219"/>
<dbReference type="GO" id="GO:0071555">
    <property type="term" value="P:cell wall organization"/>
    <property type="evidence" value="ECO:0007669"/>
    <property type="project" value="UniProtKB-KW"/>
</dbReference>
<dbReference type="InterPro" id="IPR036138">
    <property type="entry name" value="PBP_dimer_sf"/>
</dbReference>
<evidence type="ECO:0000256" key="5">
    <source>
        <dbReference type="ARBA" id="ARBA00022645"/>
    </source>
</evidence>
<evidence type="ECO:0000256" key="4">
    <source>
        <dbReference type="ARBA" id="ARBA00022618"/>
    </source>
</evidence>
<comment type="caution">
    <text evidence="19">The sequence shown here is derived from an EMBL/GenBank/DDBJ whole genome shotgun (WGS) entry which is preliminary data.</text>
</comment>
<dbReference type="PANTHER" id="PTHR30627">
    <property type="entry name" value="PEPTIDOGLYCAN D,D-TRANSPEPTIDASE"/>
    <property type="match status" value="1"/>
</dbReference>
<keyword evidence="20" id="KW-1185">Reference proteome</keyword>
<keyword evidence="2 16" id="KW-1003">Cell membrane</keyword>
<dbReference type="EMBL" id="JBOK01000003">
    <property type="protein sequence ID" value="EXU81185.1"/>
    <property type="molecule type" value="Genomic_DNA"/>
</dbReference>
<keyword evidence="7 16" id="KW-0812">Transmembrane</keyword>
<evidence type="ECO:0000256" key="1">
    <source>
        <dbReference type="ARBA" id="ARBA00004370"/>
    </source>
</evidence>
<evidence type="ECO:0000313" key="20">
    <source>
        <dbReference type="Proteomes" id="UP000020766"/>
    </source>
</evidence>
<keyword evidence="4 16" id="KW-0132">Cell division</keyword>
<dbReference type="RefSeq" id="WP_043378895.1">
    <property type="nucleotide sequence ID" value="NZ_JBOK01000003.1"/>
</dbReference>
<dbReference type="Gene3D" id="1.10.150.770">
    <property type="match status" value="1"/>
</dbReference>
<keyword evidence="15 16" id="KW-0961">Cell wall biogenesis/degradation</keyword>
<dbReference type="InterPro" id="IPR005311">
    <property type="entry name" value="PBP_dimer"/>
</dbReference>
<gene>
    <name evidence="16" type="primary">ftsI</name>
    <name evidence="19" type="ORF">AX13_10285</name>
</gene>
<evidence type="ECO:0000256" key="11">
    <source>
        <dbReference type="ARBA" id="ARBA00022989"/>
    </source>
</evidence>
<sequence length="580" mass="63117">MRRSLAYTSSPLLASKTPAWRSKFVMGCIVLAFTGLAVRAAWVQVIDNDFFQRQGEVRFARTLELSANRGRILDRNGLILASSVPAASIWSIPEDVEKNTPEDLAKLPKLAKLMDMPLDQLKKKLAEDKSFVWVKRQLDWDVGLQIKALGIKGIYQTREYKRQYPEGEAAAHIVGFTNVEDKGQEGMELAFEKDLAGKPGSRRVIKDRLGRVVDGVGEEVPPIDGRDIQLSVDSKIQFFAYQKLKEQVLAHKAVGGTVVVMDAKTGELLALANYPSFNPSNRKHLTGEQLRNRAITDVFEPGSTMKPITVGIALESGKFKPSTIVDTTPGRINVTGSTISDTHNYGVLTVEGVIQKSSNVGTTKISQQLTAQEMWETFSAVGFGQKPQIAFPGAASGRLRPYKTWRPVEQATMSYGYGLSASLLQMSRSYTVFSNGGKVIPATMLKLDRPPVGVPVFSEKTAEQVRKMLALATGPGGTGQRAQTVGYSVGGKSGTARKQVGKSYAQGKYRAWFTGMAPIEDPRVIVAVMVDEPSNGTYYGGTVAAPVFSTVVQQSLRLLGVAPDMAVQPQIVANPVEESL</sequence>
<dbReference type="Gene3D" id="3.90.1310.10">
    <property type="entry name" value="Penicillin-binding protein 2a (Domain 2)"/>
    <property type="match status" value="1"/>
</dbReference>
<keyword evidence="12 16" id="KW-0472">Membrane</keyword>
<feature type="domain" description="Penicillin-binding protein dimerisation" evidence="18">
    <location>
        <begin position="66"/>
        <end position="214"/>
    </location>
</feature>
<reference evidence="19 20" key="1">
    <citation type="submission" date="2014-01" db="EMBL/GenBank/DDBJ databases">
        <title>Interspecies Systems Biology Uncovers Metabolites Affecting C. elegans Gene Expression and Life History Traits.</title>
        <authorList>
            <person name="Watson E."/>
            <person name="Macneil L.T."/>
            <person name="Ritter A.D."/>
            <person name="Yilmaz L.S."/>
            <person name="Rosebrock A.P."/>
            <person name="Caudy A.A."/>
            <person name="Walhout A.J."/>
        </authorList>
    </citation>
    <scope>NUCLEOTIDE SEQUENCE [LARGE SCALE GENOMIC DNA]</scope>
    <source>
        <strain evidence="19 20">DA1877</strain>
    </source>
</reference>
<evidence type="ECO:0000256" key="10">
    <source>
        <dbReference type="ARBA" id="ARBA00022984"/>
    </source>
</evidence>
<evidence type="ECO:0000256" key="16">
    <source>
        <dbReference type="HAMAP-Rule" id="MF_02080"/>
    </source>
</evidence>
<keyword evidence="8 16" id="KW-0378">Hydrolase</keyword>
<dbReference type="Gene3D" id="3.40.710.10">
    <property type="entry name" value="DD-peptidase/beta-lactamase superfamily"/>
    <property type="match status" value="1"/>
</dbReference>
<dbReference type="GO" id="GO:0009002">
    <property type="term" value="F:serine-type D-Ala-D-Ala carboxypeptidase activity"/>
    <property type="evidence" value="ECO:0007669"/>
    <property type="project" value="UniProtKB-UniRule"/>
</dbReference>
<dbReference type="HAMAP" id="MF_02080">
    <property type="entry name" value="FtsI_transpept"/>
    <property type="match status" value="1"/>
</dbReference>
<dbReference type="Pfam" id="PF03717">
    <property type="entry name" value="PBP_dimer"/>
    <property type="match status" value="1"/>
</dbReference>
<comment type="function">
    <text evidence="16">Catalyzes cross-linking of the peptidoglycan cell wall at the division septum.</text>
</comment>
<evidence type="ECO:0000256" key="3">
    <source>
        <dbReference type="ARBA" id="ARBA00022519"/>
    </source>
</evidence>
<dbReference type="InterPro" id="IPR037532">
    <property type="entry name" value="FtsI_transpept"/>
</dbReference>
<comment type="similarity">
    <text evidence="16">Belongs to the transpeptidase family. FtsI subfamily.</text>
</comment>
<evidence type="ECO:0000256" key="9">
    <source>
        <dbReference type="ARBA" id="ARBA00022960"/>
    </source>
</evidence>
<dbReference type="GO" id="GO:0008955">
    <property type="term" value="F:peptidoglycan glycosyltransferase activity"/>
    <property type="evidence" value="ECO:0007669"/>
    <property type="project" value="InterPro"/>
</dbReference>
<feature type="domain" description="Penicillin-binding protein transpeptidase" evidence="17">
    <location>
        <begin position="256"/>
        <end position="552"/>
    </location>
</feature>
<feature type="active site" description="Acyl-ester intermediate" evidence="16">
    <location>
        <position position="303"/>
    </location>
</feature>
<evidence type="ECO:0000259" key="18">
    <source>
        <dbReference type="Pfam" id="PF03717"/>
    </source>
</evidence>
<keyword evidence="13 16" id="KW-0717">Septation</keyword>
<dbReference type="GO" id="GO:0008658">
    <property type="term" value="F:penicillin binding"/>
    <property type="evidence" value="ECO:0007669"/>
    <property type="project" value="InterPro"/>
</dbReference>
<evidence type="ECO:0000256" key="15">
    <source>
        <dbReference type="ARBA" id="ARBA00023316"/>
    </source>
</evidence>